<dbReference type="Proteomes" id="UP000218231">
    <property type="component" value="Unassembled WGS sequence"/>
</dbReference>
<dbReference type="STRING" id="2018661.A0A2A2LQU1"/>
<dbReference type="GO" id="GO:0005254">
    <property type="term" value="F:chloride channel activity"/>
    <property type="evidence" value="ECO:0007669"/>
    <property type="project" value="TreeGrafter"/>
</dbReference>
<evidence type="ECO:0000313" key="1">
    <source>
        <dbReference type="EMBL" id="PAV88550.1"/>
    </source>
</evidence>
<reference evidence="1 2" key="1">
    <citation type="journal article" date="2017" name="Curr. Biol.">
        <title>Genome architecture and evolution of a unichromosomal asexual nematode.</title>
        <authorList>
            <person name="Fradin H."/>
            <person name="Zegar C."/>
            <person name="Gutwein M."/>
            <person name="Lucas J."/>
            <person name="Kovtun M."/>
            <person name="Corcoran D."/>
            <person name="Baugh L.R."/>
            <person name="Kiontke K."/>
            <person name="Gunsalus K."/>
            <person name="Fitch D.H."/>
            <person name="Piano F."/>
        </authorList>
    </citation>
    <scope>NUCLEOTIDE SEQUENCE [LARGE SCALE GENOMIC DNA]</scope>
    <source>
        <strain evidence="1">PF1309</strain>
    </source>
</reference>
<comment type="caution">
    <text evidence="1">The sequence shown here is derived from an EMBL/GenBank/DDBJ whole genome shotgun (WGS) entry which is preliminary data.</text>
</comment>
<name>A0A2A2LQU1_9BILA</name>
<keyword evidence="2" id="KW-1185">Reference proteome</keyword>
<dbReference type="AlphaFoldDB" id="A0A2A2LQU1"/>
<dbReference type="InterPro" id="IPR036282">
    <property type="entry name" value="Glutathione-S-Trfase_C_sf"/>
</dbReference>
<dbReference type="GO" id="GO:0016324">
    <property type="term" value="C:apical plasma membrane"/>
    <property type="evidence" value="ECO:0007669"/>
    <property type="project" value="TreeGrafter"/>
</dbReference>
<evidence type="ECO:0008006" key="3">
    <source>
        <dbReference type="Google" id="ProtNLM"/>
    </source>
</evidence>
<protein>
    <recommendedName>
        <fullName evidence="3">GST N-terminal domain-containing protein</fullName>
    </recommendedName>
</protein>
<sequence length="226" mass="25994">MLMLYKAQNDSTLKFHVKSVVESRPPDEFIRAGFRKAPALQITDDEGVAHEDDIVDYLERYAPRREYDDDAEDAVADLFRVFACYIKEANKDERALNTELLRLEKHLMSRGTRFLSADEPRAIDCLILPRLHSLRVAGRALKGYEIPNELQHVYEYLRSGYALQMFRTSAASDQVKFKFSQKFEIDFSGDNFALGRPTSVSFGGSKDEFSQATTQIQFFDLKIFSH</sequence>
<dbReference type="PANTHER" id="PTHR43920">
    <property type="entry name" value="CHLORIDE INTRACELLULAR CHANNEL, ISOFORM A"/>
    <property type="match status" value="1"/>
</dbReference>
<accession>A0A2A2LQU1</accession>
<gene>
    <name evidence="1" type="ORF">WR25_21841</name>
</gene>
<dbReference type="GO" id="GO:0005737">
    <property type="term" value="C:cytoplasm"/>
    <property type="evidence" value="ECO:0007669"/>
    <property type="project" value="TreeGrafter"/>
</dbReference>
<evidence type="ECO:0000313" key="2">
    <source>
        <dbReference type="Proteomes" id="UP000218231"/>
    </source>
</evidence>
<dbReference type="Gene3D" id="1.20.1050.10">
    <property type="match status" value="1"/>
</dbReference>
<proteinExistence type="predicted"/>
<dbReference type="PANTHER" id="PTHR43920:SF10">
    <property type="entry name" value="CHLORIDE INTRACELLULAR CHANNEL EXL-1"/>
    <property type="match status" value="1"/>
</dbReference>
<dbReference type="OrthoDB" id="1935530at2759"/>
<organism evidence="1 2">
    <name type="scientific">Diploscapter pachys</name>
    <dbReference type="NCBI Taxonomy" id="2018661"/>
    <lineage>
        <taxon>Eukaryota</taxon>
        <taxon>Metazoa</taxon>
        <taxon>Ecdysozoa</taxon>
        <taxon>Nematoda</taxon>
        <taxon>Chromadorea</taxon>
        <taxon>Rhabditida</taxon>
        <taxon>Rhabditina</taxon>
        <taxon>Rhabditomorpha</taxon>
        <taxon>Rhabditoidea</taxon>
        <taxon>Rhabditidae</taxon>
        <taxon>Diploscapter</taxon>
    </lineage>
</organism>
<dbReference type="EMBL" id="LIAE01006513">
    <property type="protein sequence ID" value="PAV88550.1"/>
    <property type="molecule type" value="Genomic_DNA"/>
</dbReference>
<dbReference type="SUPFAM" id="SSF47616">
    <property type="entry name" value="GST C-terminal domain-like"/>
    <property type="match status" value="1"/>
</dbReference>